<protein>
    <submittedName>
        <fullName evidence="1">Uncharacterized protein</fullName>
    </submittedName>
</protein>
<organism evidence="1">
    <name type="scientific">Tanacetum cinerariifolium</name>
    <name type="common">Dalmatian daisy</name>
    <name type="synonym">Chrysanthemum cinerariifolium</name>
    <dbReference type="NCBI Taxonomy" id="118510"/>
    <lineage>
        <taxon>Eukaryota</taxon>
        <taxon>Viridiplantae</taxon>
        <taxon>Streptophyta</taxon>
        <taxon>Embryophyta</taxon>
        <taxon>Tracheophyta</taxon>
        <taxon>Spermatophyta</taxon>
        <taxon>Magnoliopsida</taxon>
        <taxon>eudicotyledons</taxon>
        <taxon>Gunneridae</taxon>
        <taxon>Pentapetalae</taxon>
        <taxon>asterids</taxon>
        <taxon>campanulids</taxon>
        <taxon>Asterales</taxon>
        <taxon>Asteraceae</taxon>
        <taxon>Asteroideae</taxon>
        <taxon>Anthemideae</taxon>
        <taxon>Anthemidinae</taxon>
        <taxon>Tanacetum</taxon>
    </lineage>
</organism>
<accession>A0A699I190</accession>
<dbReference type="AlphaFoldDB" id="A0A699I190"/>
<gene>
    <name evidence="1" type="ORF">Tci_467416</name>
</gene>
<name>A0A699I190_TANCI</name>
<comment type="caution">
    <text evidence="1">The sequence shown here is derived from an EMBL/GenBank/DDBJ whole genome shotgun (WGS) entry which is preliminary data.</text>
</comment>
<proteinExistence type="predicted"/>
<reference evidence="1" key="1">
    <citation type="journal article" date="2019" name="Sci. Rep.">
        <title>Draft genome of Tanacetum cinerariifolium, the natural source of mosquito coil.</title>
        <authorList>
            <person name="Yamashiro T."/>
            <person name="Shiraishi A."/>
            <person name="Satake H."/>
            <person name="Nakayama K."/>
        </authorList>
    </citation>
    <scope>NUCLEOTIDE SEQUENCE</scope>
</reference>
<evidence type="ECO:0000313" key="1">
    <source>
        <dbReference type="EMBL" id="GEY95442.1"/>
    </source>
</evidence>
<sequence length="144" mass="16172">MDKDPATPLLVGRGFLATANTVIDCRKAKIVVGQGVTRSIFRVKEIDIREEEVPNRTTLGKRESYTPRPSMDGIGARPLTMLRRTSLITICQANGKSLFARDAELNPFKDALVFRRMVELLEVIPINLKGNMCESKELIENRID</sequence>
<dbReference type="EMBL" id="BKCJ010225971">
    <property type="protein sequence ID" value="GEY95442.1"/>
    <property type="molecule type" value="Genomic_DNA"/>
</dbReference>